<reference evidence="1 2" key="1">
    <citation type="submission" date="2017-05" db="EMBL/GenBank/DDBJ databases">
        <title>Whole genome sequence of Pseudomonas putida isolate 1312 commercialized as a biostimulant.</title>
        <authorList>
            <person name="Crovadore J."/>
            <person name="Blanc P."/>
            <person name="Chablais R."/>
            <person name="Cochard B."/>
            <person name="Grizard D."/>
            <person name="Lefort F."/>
        </authorList>
    </citation>
    <scope>NUCLEOTIDE SEQUENCE [LARGE SCALE GENOMIC DNA]</scope>
    <source>
        <strain evidence="1 2">1312</strain>
    </source>
</reference>
<accession>A0A1Y3L8E7</accession>
<evidence type="ECO:0000313" key="1">
    <source>
        <dbReference type="EMBL" id="OUM34438.1"/>
    </source>
</evidence>
<organism evidence="1 2">
    <name type="scientific">Pseudomonas putida</name>
    <name type="common">Arthrobacter siderocapsulatus</name>
    <dbReference type="NCBI Taxonomy" id="303"/>
    <lineage>
        <taxon>Bacteria</taxon>
        <taxon>Pseudomonadati</taxon>
        <taxon>Pseudomonadota</taxon>
        <taxon>Gammaproteobacteria</taxon>
        <taxon>Pseudomonadales</taxon>
        <taxon>Pseudomonadaceae</taxon>
        <taxon>Pseudomonas</taxon>
    </lineage>
</organism>
<sequence>MRTRGQAYWDWADPSLHHRTHDEILDDGTQIDVQVRLSRTGNTQMFIGVYAQSGIALYEQAFDSRPGESMTRALAWGVGRARGFACEPSSTKSTSALASGR</sequence>
<name>A0A1Y3L8E7_PSEPU</name>
<evidence type="ECO:0000313" key="2">
    <source>
        <dbReference type="Proteomes" id="UP000196082"/>
    </source>
</evidence>
<protein>
    <submittedName>
        <fullName evidence="1">Uncharacterized protein</fullName>
    </submittedName>
</protein>
<gene>
    <name evidence="1" type="ORF">B8W72_10530</name>
</gene>
<dbReference type="AlphaFoldDB" id="A0A1Y3L8E7"/>
<dbReference type="EMBL" id="NFSB01000070">
    <property type="protein sequence ID" value="OUM34438.1"/>
    <property type="molecule type" value="Genomic_DNA"/>
</dbReference>
<comment type="caution">
    <text evidence="1">The sequence shown here is derived from an EMBL/GenBank/DDBJ whole genome shotgun (WGS) entry which is preliminary data.</text>
</comment>
<dbReference type="RefSeq" id="WP_086975759.1">
    <property type="nucleotide sequence ID" value="NZ_CP045551.1"/>
</dbReference>
<proteinExistence type="predicted"/>
<dbReference type="Proteomes" id="UP000196082">
    <property type="component" value="Unassembled WGS sequence"/>
</dbReference>